<protein>
    <submittedName>
        <fullName evidence="2">Amino acid permease-associated region protein</fullName>
    </submittedName>
</protein>
<gene>
    <name evidence="2" type="ordered locus">PB2503_13569</name>
</gene>
<reference evidence="2 3" key="2">
    <citation type="journal article" date="2011" name="J. Bacteriol.">
        <title>Complete genome sequence of strain HTCC2503T of Parvularcula bermudensis, the type species of the order "Parvularculales" in the class Alphaproteobacteria.</title>
        <authorList>
            <person name="Oh H.M."/>
            <person name="Kang I."/>
            <person name="Vergin K.L."/>
            <person name="Kang D."/>
            <person name="Rhee K.H."/>
            <person name="Giovannoni S.J."/>
            <person name="Cho J.C."/>
        </authorList>
    </citation>
    <scope>NUCLEOTIDE SEQUENCE [LARGE SCALE GENOMIC DNA]</scope>
    <source>
        <strain evidence="3">ATCC BAA-594 / HTCC2503 / KCTC 12087</strain>
    </source>
</reference>
<proteinExistence type="predicted"/>
<reference evidence="3" key="1">
    <citation type="submission" date="2010-08" db="EMBL/GenBank/DDBJ databases">
        <title>Genome sequence of Parvularcula bermudensis HTCC2503.</title>
        <authorList>
            <person name="Kang D.-M."/>
            <person name="Oh H.-M."/>
            <person name="Cho J.-C."/>
        </authorList>
    </citation>
    <scope>NUCLEOTIDE SEQUENCE [LARGE SCALE GENOMIC DNA]</scope>
    <source>
        <strain evidence="3">ATCC BAA-594 / HTCC2503 / KCTC 12087</strain>
    </source>
</reference>
<evidence type="ECO:0000313" key="3">
    <source>
        <dbReference type="Proteomes" id="UP000001302"/>
    </source>
</evidence>
<keyword evidence="1" id="KW-0472">Membrane</keyword>
<dbReference type="AlphaFoldDB" id="E0THF9"/>
<dbReference type="STRING" id="314260.PB2503_13569"/>
<accession>E0THF9</accession>
<dbReference type="Proteomes" id="UP000001302">
    <property type="component" value="Chromosome"/>
</dbReference>
<dbReference type="EMBL" id="CP002156">
    <property type="protein sequence ID" value="ADM10751.1"/>
    <property type="molecule type" value="Genomic_DNA"/>
</dbReference>
<sequence length="74" mass="7625">MIAMMDSGPLHWRGAGTFLAGRRVSQGHPRSLGALHLIFLGIRCLIGTGVFVLTGVAAANYAGPGLVFSFALAG</sequence>
<dbReference type="Gene3D" id="1.20.1740.10">
    <property type="entry name" value="Amino acid/polyamine transporter I"/>
    <property type="match status" value="1"/>
</dbReference>
<name>E0THF9_PARBH</name>
<feature type="transmembrane region" description="Helical" evidence="1">
    <location>
        <begin position="32"/>
        <end position="59"/>
    </location>
</feature>
<evidence type="ECO:0000256" key="1">
    <source>
        <dbReference type="SAM" id="Phobius"/>
    </source>
</evidence>
<organism evidence="2 3">
    <name type="scientific">Parvularcula bermudensis (strain ATCC BAA-594 / HTCC2503 / KCTC 12087)</name>
    <dbReference type="NCBI Taxonomy" id="314260"/>
    <lineage>
        <taxon>Bacteria</taxon>
        <taxon>Pseudomonadati</taxon>
        <taxon>Pseudomonadota</taxon>
        <taxon>Alphaproteobacteria</taxon>
        <taxon>Parvularculales</taxon>
        <taxon>Parvularculaceae</taxon>
        <taxon>Parvularcula</taxon>
    </lineage>
</organism>
<dbReference type="KEGG" id="pbr:PB2503_13569"/>
<keyword evidence="1" id="KW-1133">Transmembrane helix</keyword>
<dbReference type="HOGENOM" id="CLU_2684473_0_0_5"/>
<keyword evidence="1" id="KW-0812">Transmembrane</keyword>
<dbReference type="eggNOG" id="COG0531">
    <property type="taxonomic scope" value="Bacteria"/>
</dbReference>
<keyword evidence="3" id="KW-1185">Reference proteome</keyword>
<evidence type="ECO:0000313" key="2">
    <source>
        <dbReference type="EMBL" id="ADM10751.1"/>
    </source>
</evidence>